<evidence type="ECO:0000256" key="1">
    <source>
        <dbReference type="SAM" id="Coils"/>
    </source>
</evidence>
<proteinExistence type="predicted"/>
<evidence type="ECO:0000313" key="3">
    <source>
        <dbReference type="EMBL" id="ABO08704.1"/>
    </source>
</evidence>
<evidence type="ECO:0000313" key="4">
    <source>
        <dbReference type="Proteomes" id="UP000001431"/>
    </source>
</evidence>
<evidence type="ECO:0000259" key="2">
    <source>
        <dbReference type="Pfam" id="PF22230"/>
    </source>
</evidence>
<protein>
    <recommendedName>
        <fullName evidence="2">CRISPR system endoribonuclease Csx1 CARF domain-containing protein</fullName>
    </recommendedName>
</protein>
<accession>A3MVN7</accession>
<dbReference type="Proteomes" id="UP000001431">
    <property type="component" value="Chromosome"/>
</dbReference>
<dbReference type="GeneID" id="4908571"/>
<dbReference type="HOGENOM" id="CLU_588782_0_0_2"/>
<dbReference type="KEGG" id="pcl:Pcal_1280"/>
<dbReference type="SUPFAM" id="SSF160980">
    <property type="entry name" value="SSO1389-like"/>
    <property type="match status" value="1"/>
</dbReference>
<dbReference type="Pfam" id="PF22230">
    <property type="entry name" value="Csx1_CARF"/>
    <property type="match status" value="1"/>
</dbReference>
<gene>
    <name evidence="3" type="ordered locus">Pcal_1280</name>
</gene>
<reference evidence="3" key="1">
    <citation type="submission" date="2007-02" db="EMBL/GenBank/DDBJ databases">
        <title>Complete sequence of Pyrobaculum calidifontis JCM 11548.</title>
        <authorList>
            <consortium name="US DOE Joint Genome Institute"/>
            <person name="Copeland A."/>
            <person name="Lucas S."/>
            <person name="Lapidus A."/>
            <person name="Barry K."/>
            <person name="Glavina del Rio T."/>
            <person name="Dalin E."/>
            <person name="Tice H."/>
            <person name="Pitluck S."/>
            <person name="Chain P."/>
            <person name="Malfatti S."/>
            <person name="Shin M."/>
            <person name="Vergez L."/>
            <person name="Schmutz J."/>
            <person name="Larimer F."/>
            <person name="Land M."/>
            <person name="Hauser L."/>
            <person name="Kyrpides N."/>
            <person name="Mikhailova N."/>
            <person name="Cozen A.E."/>
            <person name="Fitz-Gibbon S.T."/>
            <person name="House C.H."/>
            <person name="Saltikov C."/>
            <person name="Lowe T.M."/>
            <person name="Richardson P."/>
        </authorList>
    </citation>
    <scope>NUCLEOTIDE SEQUENCE [LARGE SCALE GENOMIC DNA]</scope>
    <source>
        <strain evidence="3">JCM 11548</strain>
    </source>
</reference>
<dbReference type="EMBL" id="CP000561">
    <property type="protein sequence ID" value="ABO08704.1"/>
    <property type="molecule type" value="Genomic_DNA"/>
</dbReference>
<keyword evidence="1" id="KW-0175">Coiled coil</keyword>
<organism evidence="3 4">
    <name type="scientific">Pyrobaculum calidifontis (strain DSM 21063 / JCM 11548 / VA1)</name>
    <dbReference type="NCBI Taxonomy" id="410359"/>
    <lineage>
        <taxon>Archaea</taxon>
        <taxon>Thermoproteota</taxon>
        <taxon>Thermoprotei</taxon>
        <taxon>Thermoproteales</taxon>
        <taxon>Thermoproteaceae</taxon>
        <taxon>Pyrobaculum</taxon>
    </lineage>
</organism>
<sequence length="471" mass="52869">MGSGGGALVWLGGDVSQYRQVTYVVDGSEYRSFISAAALARAKSPAKLAVIVPETLFEEGHCESYRKLLEAKSRYGGRRLFARESDSFEDAAVHELLRRGFDCYVVPHPGIASPLRLVEEGNEVRVERGGAREFPSYGFNLVFSSVYLILSKYAKDSGRLYVDVTHGTNVLISATLLAAALLPIAYDAEVEIYAAPVMVRVEEGARVEFLRLDEATRAVGEVAAGGQAWKWLDERLLPVRYYREVGERLGKYRDVYSGVNALLKKGAQLLWALRSGQLVAARRLVEELGEELEEAEQKFSRLVSQELPLDDKPHEEWGRHAGEPPWPPVTSIALTLTKRAVSELRSGTNVEFVQKGLRLLAEREYADRALSIAREWAVALSLWRKGTRGEAKVGDSEWAKAEADLVKRDPVFERVRQYRNRLMHGRLSRDDNARLKLSDRDIEVELPTGLIDKEELNKLANELLKKLEEET</sequence>
<dbReference type="Gene3D" id="3.40.50.10640">
    <property type="entry name" value="SSO1389-like"/>
    <property type="match status" value="1"/>
</dbReference>
<keyword evidence="4" id="KW-1185">Reference proteome</keyword>
<dbReference type="RefSeq" id="WP_011849962.1">
    <property type="nucleotide sequence ID" value="NC_009073.1"/>
</dbReference>
<dbReference type="InterPro" id="IPR053857">
    <property type="entry name" value="Csx1_CARF"/>
</dbReference>
<name>A3MVN7_PYRCJ</name>
<feature type="coiled-coil region" evidence="1">
    <location>
        <begin position="278"/>
        <end position="305"/>
    </location>
</feature>
<dbReference type="AlphaFoldDB" id="A3MVN7"/>
<dbReference type="eggNOG" id="arCOG03437">
    <property type="taxonomic scope" value="Archaea"/>
</dbReference>
<feature type="domain" description="CRISPR system endoribonuclease Csx1 CARF" evidence="2">
    <location>
        <begin position="13"/>
        <end position="185"/>
    </location>
</feature>